<proteinExistence type="predicted"/>
<accession>A0ACB9A1Q5</accession>
<keyword evidence="2" id="KW-1185">Reference proteome</keyword>
<reference evidence="2" key="1">
    <citation type="journal article" date="2022" name="Mol. Ecol. Resour.">
        <title>The genomes of chicory, endive, great burdock and yacon provide insights into Asteraceae palaeo-polyploidization history and plant inulin production.</title>
        <authorList>
            <person name="Fan W."/>
            <person name="Wang S."/>
            <person name="Wang H."/>
            <person name="Wang A."/>
            <person name="Jiang F."/>
            <person name="Liu H."/>
            <person name="Zhao H."/>
            <person name="Xu D."/>
            <person name="Zhang Y."/>
        </authorList>
    </citation>
    <scope>NUCLEOTIDE SEQUENCE [LARGE SCALE GENOMIC DNA]</scope>
    <source>
        <strain evidence="2">cv. Yunnan</strain>
    </source>
</reference>
<comment type="caution">
    <text evidence="1">The sequence shown here is derived from an EMBL/GenBank/DDBJ whole genome shotgun (WGS) entry which is preliminary data.</text>
</comment>
<reference evidence="1 2" key="2">
    <citation type="journal article" date="2022" name="Mol. Ecol. Resour.">
        <title>The genomes of chicory, endive, great burdock and yacon provide insights into Asteraceae paleo-polyploidization history and plant inulin production.</title>
        <authorList>
            <person name="Fan W."/>
            <person name="Wang S."/>
            <person name="Wang H."/>
            <person name="Wang A."/>
            <person name="Jiang F."/>
            <person name="Liu H."/>
            <person name="Zhao H."/>
            <person name="Xu D."/>
            <person name="Zhang Y."/>
        </authorList>
    </citation>
    <scope>NUCLEOTIDE SEQUENCE [LARGE SCALE GENOMIC DNA]</scope>
    <source>
        <strain evidence="2">cv. Yunnan</strain>
        <tissue evidence="1">Leaves</tissue>
    </source>
</reference>
<dbReference type="Proteomes" id="UP001056120">
    <property type="component" value="Linkage Group LG25"/>
</dbReference>
<evidence type="ECO:0000313" key="1">
    <source>
        <dbReference type="EMBL" id="KAI3703767.1"/>
    </source>
</evidence>
<evidence type="ECO:0000313" key="2">
    <source>
        <dbReference type="Proteomes" id="UP001056120"/>
    </source>
</evidence>
<organism evidence="1 2">
    <name type="scientific">Smallanthus sonchifolius</name>
    <dbReference type="NCBI Taxonomy" id="185202"/>
    <lineage>
        <taxon>Eukaryota</taxon>
        <taxon>Viridiplantae</taxon>
        <taxon>Streptophyta</taxon>
        <taxon>Embryophyta</taxon>
        <taxon>Tracheophyta</taxon>
        <taxon>Spermatophyta</taxon>
        <taxon>Magnoliopsida</taxon>
        <taxon>eudicotyledons</taxon>
        <taxon>Gunneridae</taxon>
        <taxon>Pentapetalae</taxon>
        <taxon>asterids</taxon>
        <taxon>campanulids</taxon>
        <taxon>Asterales</taxon>
        <taxon>Asteraceae</taxon>
        <taxon>Asteroideae</taxon>
        <taxon>Heliantheae alliance</taxon>
        <taxon>Millerieae</taxon>
        <taxon>Smallanthus</taxon>
    </lineage>
</organism>
<name>A0ACB9A1Q5_9ASTR</name>
<protein>
    <submittedName>
        <fullName evidence="1">Uncharacterized protein</fullName>
    </submittedName>
</protein>
<sequence length="100" mass="11335">MLLLDVTLTTSDDRWKWKDDSQGEFTHLSMKNPYSRKVGQSGATGCPGLGGFHGRIKPKRGTDFVSDSSRSTFKSTPQFQILEESNRFQDPYEKLATMRT</sequence>
<gene>
    <name evidence="1" type="ORF">L1987_73962</name>
</gene>
<dbReference type="EMBL" id="CM042042">
    <property type="protein sequence ID" value="KAI3703767.1"/>
    <property type="molecule type" value="Genomic_DNA"/>
</dbReference>